<feature type="compositionally biased region" description="Basic and acidic residues" evidence="1">
    <location>
        <begin position="735"/>
        <end position="746"/>
    </location>
</feature>
<evidence type="ECO:0000313" key="3">
    <source>
        <dbReference type="EMBL" id="SHG58311.1"/>
    </source>
</evidence>
<dbReference type="Proteomes" id="UP000184532">
    <property type="component" value="Unassembled WGS sequence"/>
</dbReference>
<dbReference type="OrthoDB" id="9812498at2"/>
<evidence type="ECO:0000256" key="2">
    <source>
        <dbReference type="SAM" id="Phobius"/>
    </source>
</evidence>
<gene>
    <name evidence="3" type="ORF">SAMN04488116_1878</name>
</gene>
<organism evidence="3 4">
    <name type="scientific">Flagellimonas flava</name>
    <dbReference type="NCBI Taxonomy" id="570519"/>
    <lineage>
        <taxon>Bacteria</taxon>
        <taxon>Pseudomonadati</taxon>
        <taxon>Bacteroidota</taxon>
        <taxon>Flavobacteriia</taxon>
        <taxon>Flavobacteriales</taxon>
        <taxon>Flavobacteriaceae</taxon>
        <taxon>Flagellimonas</taxon>
    </lineage>
</organism>
<sequence length="1138" mass="130237">MDNYQNILDKLKQFIKKYYAKQLLKGSLLFLALGLLFWLGTLSLEYFFWLSQGWRLFLLMTFVGVVLLLLFSFIVIPCIYLFGLRNGMTNKEASKHIAKHFPDVSDRLLNLLELSESHTKSELLLASIEQRSKNLGNVPFGEAVDFREGIRYIKYLIVPAAIVALVWVSGEVGSFFGSHDRLVNYDLAYEKPAPFQFIVRNDSLVALEGEPLKLEVTTIGDYRPDNVSLVVEGEQVVMMQEKGIFTYTFESFVGNKKFYLTANGWNSSEYTVSKLKTPKIQNFRMEVDYPNYLQLGDEVIFGTGNALVPVGTKIKWLLGGEDVDEVSMMVGDSLLLFERREEVFIKQHTLFKDWNYTIGTSNGNVDNFERLGYSIEVIPDEYPSIEVLGTVDSLNLNQMYFEGLASDDHIVRDIRVVAYPNDSPGDMKRVTLVKPNEGVYKFYYTFPSGLEVKEGVDYNVFFEVVDNDGVVGGKVSKSEVFKSRIYSANELNNKELKQNQELLEKMDRSLEKYGEQRKELQRINQAGKEENNTTFQKNEEIKDFLRRQETQEELMEKFAKQLKESMEEGELDDEEKRLLKERLERQELEAKRNQKLLEELNKLADQIEKEDLKKKLEELSKKQSSSARNLEQLLELTKRYYVTEKMKQLGKQLEKMSEAQEELSKQKDKTNSNKGEQERLNREFEELAKELDDLRRDNEKLKKPVELGVESKDEESVKKDQREALDEINSQQMGEDPKSGVDKDSSQNKVSQKQKSAAEKMKQMAEKMQQASSGGGGSTITEDAEMLRQILDNLVTFSFKQEGLFEKVEGADVNVSQFSGTVREQKELRRLFEHVDDSLFALSLRRVELSEFVNEQITEVYYNIDKSLESIAENQIFQGASYQQYVINATNALAEFLADILDNMQQSMKPGQGGGQSGQDFQLPDIIEGQKGIKEKMQGSGQGKQGGQGEEGKEGNGQQGKNGEGKEGESGSKEGKEGSPNNGAESEGEMGNGKEFGKDEMRLSEIYEIYKEQQQIRSLLESQLKDMIDASDRDLAKKLVRQMEDFENDLLENGVTQRTQNKVDNIQHELLKLKDATLEQGKKKERQGDTNENDFSNPILTRPDLLKGKENNIEILNRQALPLRQNYEKKVKVYFKND</sequence>
<feature type="compositionally biased region" description="Basic and acidic residues" evidence="1">
    <location>
        <begin position="1078"/>
        <end position="1089"/>
    </location>
</feature>
<dbReference type="STRING" id="570519.SAMN04488116_1878"/>
<keyword evidence="2" id="KW-0472">Membrane</keyword>
<feature type="region of interest" description="Disordered" evidence="1">
    <location>
        <begin position="652"/>
        <end position="681"/>
    </location>
</feature>
<dbReference type="AlphaFoldDB" id="A0A1M5KZY7"/>
<feature type="transmembrane region" description="Helical" evidence="2">
    <location>
        <begin position="155"/>
        <end position="176"/>
    </location>
</feature>
<keyword evidence="2" id="KW-1133">Transmembrane helix</keyword>
<feature type="compositionally biased region" description="Basic and acidic residues" evidence="1">
    <location>
        <begin position="963"/>
        <end position="977"/>
    </location>
</feature>
<protein>
    <submittedName>
        <fullName evidence="3">Uncharacterized protein</fullName>
    </submittedName>
</protein>
<evidence type="ECO:0000313" key="4">
    <source>
        <dbReference type="Proteomes" id="UP000184532"/>
    </source>
</evidence>
<feature type="compositionally biased region" description="Basic and acidic residues" evidence="1">
    <location>
        <begin position="756"/>
        <end position="765"/>
    </location>
</feature>
<feature type="region of interest" description="Disordered" evidence="1">
    <location>
        <begin position="935"/>
        <end position="996"/>
    </location>
</feature>
<name>A0A1M5KZY7_9FLAO</name>
<reference evidence="4" key="1">
    <citation type="submission" date="2016-11" db="EMBL/GenBank/DDBJ databases">
        <authorList>
            <person name="Varghese N."/>
            <person name="Submissions S."/>
        </authorList>
    </citation>
    <scope>NUCLEOTIDE SEQUENCE [LARGE SCALE GENOMIC DNA]</scope>
    <source>
        <strain evidence="4">DSM 22638</strain>
    </source>
</reference>
<dbReference type="EMBL" id="FQWL01000002">
    <property type="protein sequence ID" value="SHG58311.1"/>
    <property type="molecule type" value="Genomic_DNA"/>
</dbReference>
<feature type="transmembrane region" description="Helical" evidence="2">
    <location>
        <begin position="28"/>
        <end position="50"/>
    </location>
</feature>
<feature type="transmembrane region" description="Helical" evidence="2">
    <location>
        <begin position="56"/>
        <end position="82"/>
    </location>
</feature>
<evidence type="ECO:0000256" key="1">
    <source>
        <dbReference type="SAM" id="MobiDB-lite"/>
    </source>
</evidence>
<accession>A0A1M5KZY7</accession>
<feature type="compositionally biased region" description="Gly residues" evidence="1">
    <location>
        <begin position="940"/>
        <end position="962"/>
    </location>
</feature>
<keyword evidence="2" id="KW-0812">Transmembrane</keyword>
<keyword evidence="4" id="KW-1185">Reference proteome</keyword>
<proteinExistence type="predicted"/>
<feature type="region of interest" description="Disordered" evidence="1">
    <location>
        <begin position="726"/>
        <end position="778"/>
    </location>
</feature>
<feature type="region of interest" description="Disordered" evidence="1">
    <location>
        <begin position="1078"/>
        <end position="1103"/>
    </location>
</feature>